<evidence type="ECO:0000256" key="1">
    <source>
        <dbReference type="ARBA" id="ARBA00004173"/>
    </source>
</evidence>
<dbReference type="GO" id="GO:0032367">
    <property type="term" value="P:intracellular cholesterol transport"/>
    <property type="evidence" value="ECO:0007669"/>
    <property type="project" value="TreeGrafter"/>
</dbReference>
<feature type="domain" description="START" evidence="10">
    <location>
        <begin position="83"/>
        <end position="266"/>
    </location>
</feature>
<evidence type="ECO:0000256" key="4">
    <source>
        <dbReference type="ARBA" id="ARBA00022448"/>
    </source>
</evidence>
<dbReference type="InterPro" id="IPR000799">
    <property type="entry name" value="StAR-like"/>
</dbReference>
<comment type="subunit">
    <text evidence="3">May interact with TSPO.</text>
</comment>
<dbReference type="SUPFAM" id="SSF55961">
    <property type="entry name" value="Bet v1-like"/>
    <property type="match status" value="1"/>
</dbReference>
<protein>
    <recommendedName>
        <fullName evidence="9">START domain-containing protein 1</fullName>
    </recommendedName>
</protein>
<dbReference type="GO" id="GO:0008203">
    <property type="term" value="P:cholesterol metabolic process"/>
    <property type="evidence" value="ECO:0007669"/>
    <property type="project" value="UniProtKB-UniPathway"/>
</dbReference>
<gene>
    <name evidence="11" type="ORF">scyTo_0010915</name>
</gene>
<keyword evidence="6" id="KW-0446">Lipid-binding</keyword>
<evidence type="ECO:0000256" key="7">
    <source>
        <dbReference type="ARBA" id="ARBA00023128"/>
    </source>
</evidence>
<dbReference type="OrthoDB" id="74575at2759"/>
<reference evidence="11 12" key="1">
    <citation type="journal article" date="2018" name="Nat. Ecol. Evol.">
        <title>Shark genomes provide insights into elasmobranch evolution and the origin of vertebrates.</title>
        <authorList>
            <person name="Hara Y"/>
            <person name="Yamaguchi K"/>
            <person name="Onimaru K"/>
            <person name="Kadota M"/>
            <person name="Koyanagi M"/>
            <person name="Keeley SD"/>
            <person name="Tatsumi K"/>
            <person name="Tanaka K"/>
            <person name="Motone F"/>
            <person name="Kageyama Y"/>
            <person name="Nozu R"/>
            <person name="Adachi N"/>
            <person name="Nishimura O"/>
            <person name="Nakagawa R"/>
            <person name="Tanegashima C"/>
            <person name="Kiyatake I"/>
            <person name="Matsumoto R"/>
            <person name="Murakumo K"/>
            <person name="Nishida K"/>
            <person name="Terakita A"/>
            <person name="Kuratani S"/>
            <person name="Sato K"/>
            <person name="Hyodo S Kuraku.S."/>
        </authorList>
    </citation>
    <scope>NUCLEOTIDE SEQUENCE [LARGE SCALE GENOMIC DNA]</scope>
</reference>
<comment type="caution">
    <text evidence="11">The sequence shown here is derived from an EMBL/GenBank/DDBJ whole genome shotgun (WGS) entry which is preliminary data.</text>
</comment>
<dbReference type="GO" id="GO:0006694">
    <property type="term" value="P:steroid biosynthetic process"/>
    <property type="evidence" value="ECO:0007669"/>
    <property type="project" value="UniProtKB-KW"/>
</dbReference>
<organism evidence="11 12">
    <name type="scientific">Scyliorhinus torazame</name>
    <name type="common">Cloudy catshark</name>
    <name type="synonym">Catulus torazame</name>
    <dbReference type="NCBI Taxonomy" id="75743"/>
    <lineage>
        <taxon>Eukaryota</taxon>
        <taxon>Metazoa</taxon>
        <taxon>Chordata</taxon>
        <taxon>Craniata</taxon>
        <taxon>Vertebrata</taxon>
        <taxon>Chondrichthyes</taxon>
        <taxon>Elasmobranchii</taxon>
        <taxon>Galeomorphii</taxon>
        <taxon>Galeoidea</taxon>
        <taxon>Carcharhiniformes</taxon>
        <taxon>Scyliorhinidae</taxon>
        <taxon>Scyliorhinus</taxon>
    </lineage>
</organism>
<dbReference type="UniPathway" id="UPA00296"/>
<sequence length="270" mass="30473">MTGLKRTAVAALAQELRRLNVKENFLTDNWDALTQNKLPGAFKVQEASLELNKTLNTEELSYVKQGEEALQKALCILKQDTEWTTEIKTQNGDNVVSKVLPGTGKVFKLEAVLDATIEHVYNELYEKVDQMNLWNPSVKHIHVLQKIGEETMVTYEIMGDTAGNIIGQRDFVSVRHCWKEGSRCYLTGIATESKFMPPQKGFVRAETGISCILLHPTDNKNKTRFTWLLSMDLKGWLPKSLINQALSQAQVDFTEHLRQQLSTSSLSVSC</sequence>
<accession>A0A401PD53</accession>
<evidence type="ECO:0000256" key="3">
    <source>
        <dbReference type="ARBA" id="ARBA00011279"/>
    </source>
</evidence>
<evidence type="ECO:0000256" key="8">
    <source>
        <dbReference type="ARBA" id="ARBA00023250"/>
    </source>
</evidence>
<dbReference type="Pfam" id="PF01852">
    <property type="entry name" value="START"/>
    <property type="match status" value="1"/>
</dbReference>
<dbReference type="GO" id="GO:0050810">
    <property type="term" value="P:regulation of steroid biosynthetic process"/>
    <property type="evidence" value="ECO:0007669"/>
    <property type="project" value="TreeGrafter"/>
</dbReference>
<keyword evidence="12" id="KW-1185">Reference proteome</keyword>
<name>A0A401PD53_SCYTO</name>
<keyword evidence="7" id="KW-0496">Mitochondrion</keyword>
<evidence type="ECO:0000313" key="11">
    <source>
        <dbReference type="EMBL" id="GCB71046.1"/>
    </source>
</evidence>
<comment type="pathway">
    <text evidence="2">Steroid metabolism; cholesterol metabolism.</text>
</comment>
<comment type="subcellular location">
    <subcellularLocation>
        <location evidence="1">Mitochondrion</location>
    </subcellularLocation>
</comment>
<dbReference type="GO" id="GO:0005739">
    <property type="term" value="C:mitochondrion"/>
    <property type="evidence" value="ECO:0007669"/>
    <property type="project" value="UniProtKB-SubCell"/>
</dbReference>
<evidence type="ECO:0000256" key="2">
    <source>
        <dbReference type="ARBA" id="ARBA00004731"/>
    </source>
</evidence>
<evidence type="ECO:0000256" key="5">
    <source>
        <dbReference type="ARBA" id="ARBA00023055"/>
    </source>
</evidence>
<proteinExistence type="predicted"/>
<dbReference type="Gene3D" id="3.30.530.20">
    <property type="match status" value="1"/>
</dbReference>
<dbReference type="STRING" id="75743.A0A401PD53"/>
<dbReference type="GO" id="GO:0120020">
    <property type="term" value="F:cholesterol transfer activity"/>
    <property type="evidence" value="ECO:0007669"/>
    <property type="project" value="InterPro"/>
</dbReference>
<dbReference type="PANTHER" id="PTHR46489">
    <property type="entry name" value="STEROIDOGENIC ACUTE REGULATORY PROTEIN, MITOCHONDRIAL"/>
    <property type="match status" value="1"/>
</dbReference>
<dbReference type="PROSITE" id="PS50848">
    <property type="entry name" value="START"/>
    <property type="match status" value="1"/>
</dbReference>
<keyword evidence="5" id="KW-0445">Lipid transport</keyword>
<dbReference type="GO" id="GO:0015485">
    <property type="term" value="F:cholesterol binding"/>
    <property type="evidence" value="ECO:0007669"/>
    <property type="project" value="InterPro"/>
</dbReference>
<dbReference type="InterPro" id="IPR002913">
    <property type="entry name" value="START_lipid-bd_dom"/>
</dbReference>
<evidence type="ECO:0000256" key="9">
    <source>
        <dbReference type="ARBA" id="ARBA00032620"/>
    </source>
</evidence>
<evidence type="ECO:0000313" key="12">
    <source>
        <dbReference type="Proteomes" id="UP000288216"/>
    </source>
</evidence>
<dbReference type="OMA" id="CIVIQAL"/>
<keyword evidence="8" id="KW-0755">Steroidogenesis</keyword>
<dbReference type="EMBL" id="BFAA01004808">
    <property type="protein sequence ID" value="GCB71046.1"/>
    <property type="molecule type" value="Genomic_DNA"/>
</dbReference>
<dbReference type="Proteomes" id="UP000288216">
    <property type="component" value="Unassembled WGS sequence"/>
</dbReference>
<keyword evidence="4" id="KW-0813">Transport</keyword>
<evidence type="ECO:0000256" key="6">
    <source>
        <dbReference type="ARBA" id="ARBA00023121"/>
    </source>
</evidence>
<dbReference type="PRINTS" id="PR00978">
    <property type="entry name" value="STARPROTEIN"/>
</dbReference>
<dbReference type="SMART" id="SM00234">
    <property type="entry name" value="START"/>
    <property type="match status" value="1"/>
</dbReference>
<dbReference type="PANTHER" id="PTHR46489:SF2">
    <property type="entry name" value="START DOMAIN-CONTAINING PROTEIN 1"/>
    <property type="match status" value="1"/>
</dbReference>
<evidence type="ECO:0000259" key="10">
    <source>
        <dbReference type="PROSITE" id="PS50848"/>
    </source>
</evidence>
<dbReference type="AlphaFoldDB" id="A0A401PD53"/>
<dbReference type="InterPro" id="IPR029866">
    <property type="entry name" value="StAR"/>
</dbReference>
<dbReference type="InterPro" id="IPR023393">
    <property type="entry name" value="START-like_dom_sf"/>
</dbReference>